<evidence type="ECO:0000313" key="3">
    <source>
        <dbReference type="EMBL" id="MPM12244.1"/>
    </source>
</evidence>
<dbReference type="GO" id="GO:0003677">
    <property type="term" value="F:DNA binding"/>
    <property type="evidence" value="ECO:0007669"/>
    <property type="project" value="UniProtKB-KW"/>
</dbReference>
<dbReference type="Pfam" id="PF00440">
    <property type="entry name" value="TetR_N"/>
    <property type="match status" value="1"/>
</dbReference>
<comment type="caution">
    <text evidence="3">The sequence shown here is derived from an EMBL/GenBank/DDBJ whole genome shotgun (WGS) entry which is preliminary data.</text>
</comment>
<dbReference type="InterPro" id="IPR039532">
    <property type="entry name" value="TetR_C_Firmicutes"/>
</dbReference>
<dbReference type="EMBL" id="VSSQ01001943">
    <property type="protein sequence ID" value="MPM12244.1"/>
    <property type="molecule type" value="Genomic_DNA"/>
</dbReference>
<keyword evidence="1" id="KW-0238">DNA-binding</keyword>
<evidence type="ECO:0000256" key="1">
    <source>
        <dbReference type="ARBA" id="ARBA00023125"/>
    </source>
</evidence>
<protein>
    <recommendedName>
        <fullName evidence="2">HTH tetR-type domain-containing protein</fullName>
    </recommendedName>
</protein>
<sequence length="189" mass="21535">MTQFTQQAILDAFVKLLNQMPLDKITVKEIVEACGISRNTFYYHFGDIYALLEALFSRDVQRICEEGPEGESWADGLERAVTFLSANRRAVYHVYNSVNHGQLEQYLYHATDPLITAYVNKEAQGLPVEAEDLKFIAHAYQAMFVGLLLEWLQQGMRGDPADVLHRAERLFLGGMRSVLESHLTEKSIH</sequence>
<dbReference type="PROSITE" id="PS50977">
    <property type="entry name" value="HTH_TETR_2"/>
    <property type="match status" value="1"/>
</dbReference>
<accession>A0A644XDH1</accession>
<dbReference type="SUPFAM" id="SSF46689">
    <property type="entry name" value="Homeodomain-like"/>
    <property type="match status" value="1"/>
</dbReference>
<dbReference type="PANTHER" id="PTHR43479">
    <property type="entry name" value="ACREF/ENVCD OPERON REPRESSOR-RELATED"/>
    <property type="match status" value="1"/>
</dbReference>
<feature type="domain" description="HTH tetR-type" evidence="2">
    <location>
        <begin position="3"/>
        <end position="63"/>
    </location>
</feature>
<organism evidence="3">
    <name type="scientific">bioreactor metagenome</name>
    <dbReference type="NCBI Taxonomy" id="1076179"/>
    <lineage>
        <taxon>unclassified sequences</taxon>
        <taxon>metagenomes</taxon>
        <taxon>ecological metagenomes</taxon>
    </lineage>
</organism>
<proteinExistence type="predicted"/>
<evidence type="ECO:0000259" key="2">
    <source>
        <dbReference type="PROSITE" id="PS50977"/>
    </source>
</evidence>
<reference evidence="3" key="1">
    <citation type="submission" date="2019-08" db="EMBL/GenBank/DDBJ databases">
        <authorList>
            <person name="Kucharzyk K."/>
            <person name="Murdoch R.W."/>
            <person name="Higgins S."/>
            <person name="Loffler F."/>
        </authorList>
    </citation>
    <scope>NUCLEOTIDE SEQUENCE</scope>
</reference>
<name>A0A644XDH1_9ZZZZ</name>
<gene>
    <name evidence="3" type="ORF">SDC9_58596</name>
</gene>
<dbReference type="AlphaFoldDB" id="A0A644XDH1"/>
<dbReference type="Pfam" id="PF14278">
    <property type="entry name" value="TetR_C_8"/>
    <property type="match status" value="1"/>
</dbReference>
<dbReference type="Gene3D" id="1.10.357.10">
    <property type="entry name" value="Tetracycline Repressor, domain 2"/>
    <property type="match status" value="1"/>
</dbReference>
<dbReference type="InterPro" id="IPR009057">
    <property type="entry name" value="Homeodomain-like_sf"/>
</dbReference>
<dbReference type="InterPro" id="IPR001647">
    <property type="entry name" value="HTH_TetR"/>
</dbReference>
<dbReference type="InterPro" id="IPR050624">
    <property type="entry name" value="HTH-type_Tx_Regulator"/>
</dbReference>
<dbReference type="PANTHER" id="PTHR43479:SF7">
    <property type="entry name" value="TETR-FAMILY TRANSCRIPTIONAL REGULATOR"/>
    <property type="match status" value="1"/>
</dbReference>